<feature type="coiled-coil region" evidence="2">
    <location>
        <begin position="196"/>
        <end position="223"/>
    </location>
</feature>
<proteinExistence type="inferred from homology"/>
<gene>
    <name evidence="4" type="primary">ttgA</name>
    <name evidence="4" type="ORF">RUM4293_02985</name>
</gene>
<dbReference type="AlphaFoldDB" id="A0A0P1E7A9"/>
<dbReference type="Gene3D" id="1.10.287.470">
    <property type="entry name" value="Helix hairpin bin"/>
    <property type="match status" value="1"/>
</dbReference>
<dbReference type="RefSeq" id="WP_058274052.1">
    <property type="nucleotide sequence ID" value="NZ_CYPS01000043.1"/>
</dbReference>
<dbReference type="Proteomes" id="UP000050786">
    <property type="component" value="Unassembled WGS sequence"/>
</dbReference>
<dbReference type="Pfam" id="PF25954">
    <property type="entry name" value="Beta-barrel_RND_2"/>
    <property type="match status" value="1"/>
</dbReference>
<accession>A0A0P1E7A9</accession>
<name>A0A0P1E7A9_9RHOB</name>
<dbReference type="Gene3D" id="2.40.30.170">
    <property type="match status" value="1"/>
</dbReference>
<sequence>MRLISLVNAALVIVVLFFLVFERDSLFSFAGRAEAEASPEVASESGEVVDVDQATIGVVAVRSTAREIDSAVLLRGQTKANRQVEVLAETTSTVISEPKRKGTFVEAGDLLCELDPGTRPASLAEAKAAKLEAQSRIPEAEARLEEAHARVAEAEINLTAANKLSDSGFGSETRRISSEAAMRTAEAGIKTAEAGLEATRAGIEAATAEVKAAEREIDRQTIKAPFKGLLESDTAELGSLMQPGALCATVIQLDPIKLVGFVPETEVNRIIVGTEATAQLVTGLQVSGRVTFLSRSADETTRTFEVEITVPNPELAIRDGQTADIRISAAGAKAHFLPQSALTLSNNGQLGVRTIGQSNVVDFQPVVLLRDTAEGVWVGGLPETVDIIVIGQEFVTRGVTVEPTYREASK</sequence>
<dbReference type="InterPro" id="IPR058792">
    <property type="entry name" value="Beta-barrel_RND_2"/>
</dbReference>
<dbReference type="Gene3D" id="2.40.50.100">
    <property type="match status" value="1"/>
</dbReference>
<evidence type="ECO:0000256" key="2">
    <source>
        <dbReference type="SAM" id="Coils"/>
    </source>
</evidence>
<keyword evidence="5" id="KW-1185">Reference proteome</keyword>
<organism evidence="4 5">
    <name type="scientific">Ruegeria atlantica</name>
    <dbReference type="NCBI Taxonomy" id="81569"/>
    <lineage>
        <taxon>Bacteria</taxon>
        <taxon>Pseudomonadati</taxon>
        <taxon>Pseudomonadota</taxon>
        <taxon>Alphaproteobacteria</taxon>
        <taxon>Rhodobacterales</taxon>
        <taxon>Roseobacteraceae</taxon>
        <taxon>Ruegeria</taxon>
    </lineage>
</organism>
<feature type="domain" description="CusB-like beta-barrel" evidence="3">
    <location>
        <begin position="262"/>
        <end position="330"/>
    </location>
</feature>
<evidence type="ECO:0000256" key="1">
    <source>
        <dbReference type="ARBA" id="ARBA00009477"/>
    </source>
</evidence>
<dbReference type="NCBIfam" id="TIGR01730">
    <property type="entry name" value="RND_mfp"/>
    <property type="match status" value="1"/>
</dbReference>
<dbReference type="EMBL" id="CYPS01000043">
    <property type="protein sequence ID" value="CUH44088.1"/>
    <property type="molecule type" value="Genomic_DNA"/>
</dbReference>
<keyword evidence="2" id="KW-0175">Coiled coil</keyword>
<feature type="coiled-coil region" evidence="2">
    <location>
        <begin position="123"/>
        <end position="164"/>
    </location>
</feature>
<dbReference type="PANTHER" id="PTHR30469">
    <property type="entry name" value="MULTIDRUG RESISTANCE PROTEIN MDTA"/>
    <property type="match status" value="1"/>
</dbReference>
<comment type="similarity">
    <text evidence="1">Belongs to the membrane fusion protein (MFP) (TC 8.A.1) family.</text>
</comment>
<protein>
    <submittedName>
        <fullName evidence="4">Putative efflux pump periplasmic linker TtgA</fullName>
    </submittedName>
</protein>
<evidence type="ECO:0000313" key="4">
    <source>
        <dbReference type="EMBL" id="CUH44088.1"/>
    </source>
</evidence>
<dbReference type="Gene3D" id="2.40.420.20">
    <property type="match status" value="1"/>
</dbReference>
<evidence type="ECO:0000259" key="3">
    <source>
        <dbReference type="Pfam" id="PF25954"/>
    </source>
</evidence>
<dbReference type="PANTHER" id="PTHR30469:SF29">
    <property type="entry name" value="BLR2860 PROTEIN"/>
    <property type="match status" value="1"/>
</dbReference>
<dbReference type="SUPFAM" id="SSF111369">
    <property type="entry name" value="HlyD-like secretion proteins"/>
    <property type="match status" value="1"/>
</dbReference>
<evidence type="ECO:0000313" key="5">
    <source>
        <dbReference type="Proteomes" id="UP000050786"/>
    </source>
</evidence>
<dbReference type="GO" id="GO:0015562">
    <property type="term" value="F:efflux transmembrane transporter activity"/>
    <property type="evidence" value="ECO:0007669"/>
    <property type="project" value="TreeGrafter"/>
</dbReference>
<dbReference type="InterPro" id="IPR006143">
    <property type="entry name" value="RND_pump_MFP"/>
</dbReference>
<reference evidence="5" key="1">
    <citation type="submission" date="2015-09" db="EMBL/GenBank/DDBJ databases">
        <authorList>
            <person name="Rodrigo-Torres L."/>
            <person name="Arahal D.R."/>
        </authorList>
    </citation>
    <scope>NUCLEOTIDE SEQUENCE [LARGE SCALE GENOMIC DNA]</scope>
    <source>
        <strain evidence="5">CECT 4293</strain>
    </source>
</reference>
<dbReference type="GO" id="GO:1990281">
    <property type="term" value="C:efflux pump complex"/>
    <property type="evidence" value="ECO:0007669"/>
    <property type="project" value="TreeGrafter"/>
</dbReference>